<dbReference type="EMBL" id="GBEZ01014172">
    <property type="protein sequence ID" value="JAC71881.1"/>
    <property type="molecule type" value="Transcribed_RNA"/>
</dbReference>
<feature type="non-terminal residue" evidence="1">
    <location>
        <position position="1"/>
    </location>
</feature>
<protein>
    <submittedName>
        <fullName evidence="1">Uncharacterized protein</fullName>
    </submittedName>
</protein>
<evidence type="ECO:0000313" key="1">
    <source>
        <dbReference type="EMBL" id="JAC71881.1"/>
    </source>
</evidence>
<reference evidence="1" key="1">
    <citation type="submission" date="2014-05" db="EMBL/GenBank/DDBJ databases">
        <title>The transcriptome of the halophilic microalga Tetraselmis sp. GSL018 isolated from the Great Salt Lake, Utah.</title>
        <authorList>
            <person name="Jinkerson R.E."/>
            <person name="D'Adamo S."/>
            <person name="Posewitz M.C."/>
        </authorList>
    </citation>
    <scope>NUCLEOTIDE SEQUENCE</scope>
    <source>
        <strain evidence="1">GSL018</strain>
    </source>
</reference>
<accession>A0A061RMV7</accession>
<organism evidence="1">
    <name type="scientific">Tetraselmis sp. GSL018</name>
    <dbReference type="NCBI Taxonomy" id="582737"/>
    <lineage>
        <taxon>Eukaryota</taxon>
        <taxon>Viridiplantae</taxon>
        <taxon>Chlorophyta</taxon>
        <taxon>core chlorophytes</taxon>
        <taxon>Chlorodendrophyceae</taxon>
        <taxon>Chlorodendrales</taxon>
        <taxon>Chlorodendraceae</taxon>
        <taxon>Tetraselmis</taxon>
    </lineage>
</organism>
<sequence length="57" mass="6574">ALGNLSRKESWKWQIKLRTRTQSLCYNKKRGSVLSTRFTCIYPLLEGSNQTKKNAGI</sequence>
<name>A0A061RMV7_9CHLO</name>
<gene>
    <name evidence="1" type="ORF">TSPGSL018_955</name>
</gene>
<proteinExistence type="predicted"/>
<dbReference type="AlphaFoldDB" id="A0A061RMV7"/>